<dbReference type="OrthoDB" id="346673at2759"/>
<dbReference type="PANTHER" id="PTHR14052">
    <property type="entry name" value="ORIGIN RECOGNITION COMPLEX SUBUNIT 2"/>
    <property type="match status" value="1"/>
</dbReference>
<feature type="compositionally biased region" description="Polar residues" evidence="5">
    <location>
        <begin position="82"/>
        <end position="91"/>
    </location>
</feature>
<reference evidence="8" key="1">
    <citation type="submission" date="2022-03" db="EMBL/GenBank/DDBJ databases">
        <authorList>
            <person name="Legras J.-L."/>
            <person name="Devillers H."/>
            <person name="Grondin C."/>
        </authorList>
    </citation>
    <scope>NUCLEOTIDE SEQUENCE</scope>
    <source>
        <strain evidence="8">CLIB 1423</strain>
    </source>
</reference>
<dbReference type="InterPro" id="IPR007220">
    <property type="entry name" value="ORC2"/>
</dbReference>
<evidence type="ECO:0000313" key="9">
    <source>
        <dbReference type="Proteomes" id="UP000837801"/>
    </source>
</evidence>
<sequence length="771" mass="87543">MSSPIKENDFYDAIQSPIFATPSKRRHGVMSFSRESVARSPLKSPSRRGIMSVQLRPQSPSTSVVLSPVKTPSGRAGLASPSKRSSSQLDQSAKKRAIVNSKAYAKLMIGDEEDGDFDEDNEYLNYQDDKLAEAIIKQSRNEDGDTEIAYGSDVEFEEDLTEVKVKPKRSITRRKVLVEINDDEGDDDDDAIVHLESSDNELELSDDSDDEYSRPKRRRKIESIQPAKRTRTRSTPKTSPSKVFQSDASPSPSPTPKRKVGRPSKATELIGKIKSIFHMDDEEFFQENKSPVKKQSQRGGRAFNDDSDGDDDFDIFSQTLGSISTDVNTTAPIISGISRKIDGKEADDNSFAKKFEPMPIPKVNVDGTIQDEDFINKYIKPMADIKHFRLADDGAIFMEGTEGYFEQHSVRSRASGNSLSQFAPPLEYSEFIPYVKLGQLFQNNEKKILYKLHTLLYHQWCFELSQGFNLNFYGTGSKRELMLSFLEDFFFKWYEDCWDRTNEPQVLVVNGYNPAVKFKQIVGDIVSVFIPQEKRKKDNIRFPKHVSETVPFLVNYIESKRGTSSKKISPKVILAIHSIDGPGLRDEKTQSLLSQLCSIPEIWLISSSDNINVSLLWDLYKLKNFNFIFHDLTTYDSFNTEVSFKDILSMGRSTKHNGNKGAKYVLSSLTMNAKNLYRVLLTKQLAVMKEQPGSNAARNILKGTIKLGIEFKSFYNACLEEFITSNEISFRTILSEFMEHKMCNLVKDDSGTEIVFIPFSYSEMEKLLQEF</sequence>
<comment type="similarity">
    <text evidence="2">Belongs to the ORC2 family.</text>
</comment>
<keyword evidence="3" id="KW-0235">DNA replication</keyword>
<dbReference type="EMBL" id="CAKXYY010000007">
    <property type="protein sequence ID" value="CAH2352530.1"/>
    <property type="molecule type" value="Genomic_DNA"/>
</dbReference>
<feature type="domain" description="Origin recognition complex subunit 2 winged-helix" evidence="7">
    <location>
        <begin position="702"/>
        <end position="763"/>
    </location>
</feature>
<dbReference type="PANTHER" id="PTHR14052:SF0">
    <property type="entry name" value="ORIGIN RECOGNITION COMPLEX SUBUNIT 2"/>
    <property type="match status" value="1"/>
</dbReference>
<dbReference type="GO" id="GO:0003688">
    <property type="term" value="F:DNA replication origin binding"/>
    <property type="evidence" value="ECO:0007669"/>
    <property type="project" value="TreeGrafter"/>
</dbReference>
<keyword evidence="9" id="KW-1185">Reference proteome</keyword>
<dbReference type="InterPro" id="IPR056773">
    <property type="entry name" value="WHD_ORC2"/>
</dbReference>
<evidence type="ECO:0000259" key="7">
    <source>
        <dbReference type="Pfam" id="PF24882"/>
    </source>
</evidence>
<evidence type="ECO:0000256" key="5">
    <source>
        <dbReference type="SAM" id="MobiDB-lite"/>
    </source>
</evidence>
<name>A0A9P0QPI1_9ASCO</name>
<accession>A0A9P0QPI1</accession>
<feature type="region of interest" description="Disordered" evidence="5">
    <location>
        <begin position="24"/>
        <end position="95"/>
    </location>
</feature>
<evidence type="ECO:0000256" key="1">
    <source>
        <dbReference type="ARBA" id="ARBA00004123"/>
    </source>
</evidence>
<protein>
    <submittedName>
        <fullName evidence="8">Origin recognition complex subunit 2</fullName>
    </submittedName>
</protein>
<gene>
    <name evidence="8" type="ORF">CLIB1423_07S01640</name>
</gene>
<evidence type="ECO:0000256" key="4">
    <source>
        <dbReference type="ARBA" id="ARBA00023242"/>
    </source>
</evidence>
<keyword evidence="4" id="KW-0539">Nucleus</keyword>
<feature type="region of interest" description="Disordered" evidence="5">
    <location>
        <begin position="167"/>
        <end position="266"/>
    </location>
</feature>
<dbReference type="Pfam" id="PF04084">
    <property type="entry name" value="RecA-like_ORC2"/>
    <property type="match status" value="1"/>
</dbReference>
<dbReference type="GO" id="GO:0005664">
    <property type="term" value="C:nuclear origin of replication recognition complex"/>
    <property type="evidence" value="ECO:0007669"/>
    <property type="project" value="TreeGrafter"/>
</dbReference>
<evidence type="ECO:0000259" key="6">
    <source>
        <dbReference type="Pfam" id="PF04084"/>
    </source>
</evidence>
<evidence type="ECO:0000313" key="8">
    <source>
        <dbReference type="EMBL" id="CAH2352530.1"/>
    </source>
</evidence>
<feature type="compositionally biased region" description="Polar residues" evidence="5">
    <location>
        <begin position="55"/>
        <end position="65"/>
    </location>
</feature>
<evidence type="ECO:0000256" key="2">
    <source>
        <dbReference type="ARBA" id="ARBA00007421"/>
    </source>
</evidence>
<dbReference type="Pfam" id="PF24882">
    <property type="entry name" value="WHD_ORC2"/>
    <property type="match status" value="1"/>
</dbReference>
<organism evidence="8 9">
    <name type="scientific">[Candida] railenensis</name>
    <dbReference type="NCBI Taxonomy" id="45579"/>
    <lineage>
        <taxon>Eukaryota</taxon>
        <taxon>Fungi</taxon>
        <taxon>Dikarya</taxon>
        <taxon>Ascomycota</taxon>
        <taxon>Saccharomycotina</taxon>
        <taxon>Pichiomycetes</taxon>
        <taxon>Debaryomycetaceae</taxon>
        <taxon>Kurtzmaniella</taxon>
    </lineage>
</organism>
<feature type="compositionally biased region" description="Acidic residues" evidence="5">
    <location>
        <begin position="180"/>
        <end position="190"/>
    </location>
</feature>
<feature type="region of interest" description="Disordered" evidence="5">
    <location>
        <begin position="287"/>
        <end position="310"/>
    </location>
</feature>
<dbReference type="AlphaFoldDB" id="A0A9P0QPI1"/>
<comment type="caution">
    <text evidence="8">The sequence shown here is derived from an EMBL/GenBank/DDBJ whole genome shotgun (WGS) entry which is preliminary data.</text>
</comment>
<comment type="subcellular location">
    <subcellularLocation>
        <location evidence="1">Nucleus</location>
    </subcellularLocation>
</comment>
<dbReference type="GO" id="GO:0006260">
    <property type="term" value="P:DNA replication"/>
    <property type="evidence" value="ECO:0007669"/>
    <property type="project" value="UniProtKB-KW"/>
</dbReference>
<proteinExistence type="inferred from homology"/>
<feature type="domain" description="Origin recognition complex subunit 2 RecA-like" evidence="6">
    <location>
        <begin position="445"/>
        <end position="632"/>
    </location>
</feature>
<dbReference type="InterPro" id="IPR056772">
    <property type="entry name" value="RecA-like_ORC2"/>
</dbReference>
<dbReference type="Proteomes" id="UP000837801">
    <property type="component" value="Unassembled WGS sequence"/>
</dbReference>
<feature type="compositionally biased region" description="Acidic residues" evidence="5">
    <location>
        <begin position="198"/>
        <end position="210"/>
    </location>
</feature>
<evidence type="ECO:0000256" key="3">
    <source>
        <dbReference type="ARBA" id="ARBA00022705"/>
    </source>
</evidence>